<dbReference type="EMBL" id="HBIJ01011193">
    <property type="protein sequence ID" value="CAE0366916.1"/>
    <property type="molecule type" value="Transcribed_RNA"/>
</dbReference>
<evidence type="ECO:0000313" key="2">
    <source>
        <dbReference type="EMBL" id="CAE0366916.1"/>
    </source>
</evidence>
<protein>
    <submittedName>
        <fullName evidence="2">Uncharacterized protein</fullName>
    </submittedName>
</protein>
<name>A0A7S3JYE5_9STRA</name>
<organism evidence="2">
    <name type="scientific">Aureoumbra lagunensis</name>
    <dbReference type="NCBI Taxonomy" id="44058"/>
    <lineage>
        <taxon>Eukaryota</taxon>
        <taxon>Sar</taxon>
        <taxon>Stramenopiles</taxon>
        <taxon>Ochrophyta</taxon>
        <taxon>Pelagophyceae</taxon>
        <taxon>Pelagomonadales</taxon>
        <taxon>Aureoumbra</taxon>
    </lineage>
</organism>
<sequence>MNVLRTPKSTARSKCPRSTPKSRECIDTYDAFAERVGLMLTERSGSAEVALAEIIREIGVETVARGRPSPEELVCDWLSRCLKDFGLGLNARVLRHAIRQRCVRAEVLRLPDTSSDTDSEKIKIPDPTRRRQRLRDAELQILLRVVGPNLGKKPQSRLKKREERAVATLFEWASFDLMAPHLDCESTTKHTSSPTVEEGRYESLRSFFFGLAPLLRRQVPVTFKRLVAAFEFDEQETPSTAITFSNLDDDDDGDITDKFDSPLVFPSVKTITQQIKPVKPKPSKRKQTPALIGRMSTANNIVPVPLLSLSSKPLTTVGKRSGSTIVTASSKRSRALSIGHSRPQPPRPEPRQQAALPSAARRHFHLGVLSPSPPRNRATKTTKRPRASESSSRFQDDIQRPGHAESSHTDRRPLPRPRVLSIASPSPNKRRVVIAETPVDNKENPCFPYRRR</sequence>
<feature type="compositionally biased region" description="Polar residues" evidence="1">
    <location>
        <begin position="321"/>
        <end position="330"/>
    </location>
</feature>
<feature type="compositionally biased region" description="Basic and acidic residues" evidence="1">
    <location>
        <begin position="394"/>
        <end position="413"/>
    </location>
</feature>
<evidence type="ECO:0000256" key="1">
    <source>
        <dbReference type="SAM" id="MobiDB-lite"/>
    </source>
</evidence>
<proteinExistence type="predicted"/>
<reference evidence="2" key="1">
    <citation type="submission" date="2021-01" db="EMBL/GenBank/DDBJ databases">
        <authorList>
            <person name="Corre E."/>
            <person name="Pelletier E."/>
            <person name="Niang G."/>
            <person name="Scheremetjew M."/>
            <person name="Finn R."/>
            <person name="Kale V."/>
            <person name="Holt S."/>
            <person name="Cochrane G."/>
            <person name="Meng A."/>
            <person name="Brown T."/>
            <person name="Cohen L."/>
        </authorList>
    </citation>
    <scope>NUCLEOTIDE SEQUENCE</scope>
    <source>
        <strain evidence="2">CCMP1510</strain>
    </source>
</reference>
<accession>A0A7S3JYE5</accession>
<feature type="region of interest" description="Disordered" evidence="1">
    <location>
        <begin position="313"/>
        <end position="452"/>
    </location>
</feature>
<gene>
    <name evidence="2" type="ORF">ALAG00032_LOCUS7664</name>
</gene>
<dbReference type="AlphaFoldDB" id="A0A7S3JYE5"/>